<evidence type="ECO:0000313" key="1">
    <source>
        <dbReference type="EMBL" id="KAH6923764.1"/>
    </source>
</evidence>
<proteinExistence type="predicted"/>
<reference evidence="1" key="1">
    <citation type="submission" date="2020-05" db="EMBL/GenBank/DDBJ databases">
        <title>Large-scale comparative analyses of tick genomes elucidate their genetic diversity and vector capacities.</title>
        <authorList>
            <person name="Jia N."/>
            <person name="Wang J."/>
            <person name="Shi W."/>
            <person name="Du L."/>
            <person name="Sun Y."/>
            <person name="Zhan W."/>
            <person name="Jiang J."/>
            <person name="Wang Q."/>
            <person name="Zhang B."/>
            <person name="Ji P."/>
            <person name="Sakyi L.B."/>
            <person name="Cui X."/>
            <person name="Yuan T."/>
            <person name="Jiang B."/>
            <person name="Yang W."/>
            <person name="Lam T.T.-Y."/>
            <person name="Chang Q."/>
            <person name="Ding S."/>
            <person name="Wang X."/>
            <person name="Zhu J."/>
            <person name="Ruan X."/>
            <person name="Zhao L."/>
            <person name="Wei J."/>
            <person name="Que T."/>
            <person name="Du C."/>
            <person name="Cheng J."/>
            <person name="Dai P."/>
            <person name="Han X."/>
            <person name="Huang E."/>
            <person name="Gao Y."/>
            <person name="Liu J."/>
            <person name="Shao H."/>
            <person name="Ye R."/>
            <person name="Li L."/>
            <person name="Wei W."/>
            <person name="Wang X."/>
            <person name="Wang C."/>
            <person name="Yang T."/>
            <person name="Huo Q."/>
            <person name="Li W."/>
            <person name="Guo W."/>
            <person name="Chen H."/>
            <person name="Zhou L."/>
            <person name="Ni X."/>
            <person name="Tian J."/>
            <person name="Zhou Y."/>
            <person name="Sheng Y."/>
            <person name="Liu T."/>
            <person name="Pan Y."/>
            <person name="Xia L."/>
            <person name="Li J."/>
            <person name="Zhao F."/>
            <person name="Cao W."/>
        </authorList>
    </citation>
    <scope>NUCLEOTIDE SEQUENCE</scope>
    <source>
        <strain evidence="1">Hyas-2018</strain>
    </source>
</reference>
<name>A0ACB7RQP1_HYAAI</name>
<organism evidence="1 2">
    <name type="scientific">Hyalomma asiaticum</name>
    <name type="common">Tick</name>
    <dbReference type="NCBI Taxonomy" id="266040"/>
    <lineage>
        <taxon>Eukaryota</taxon>
        <taxon>Metazoa</taxon>
        <taxon>Ecdysozoa</taxon>
        <taxon>Arthropoda</taxon>
        <taxon>Chelicerata</taxon>
        <taxon>Arachnida</taxon>
        <taxon>Acari</taxon>
        <taxon>Parasitiformes</taxon>
        <taxon>Ixodida</taxon>
        <taxon>Ixodoidea</taxon>
        <taxon>Ixodidae</taxon>
        <taxon>Hyalomminae</taxon>
        <taxon>Hyalomma</taxon>
    </lineage>
</organism>
<evidence type="ECO:0000313" key="2">
    <source>
        <dbReference type="Proteomes" id="UP000821845"/>
    </source>
</evidence>
<protein>
    <submittedName>
        <fullName evidence="1">Uncharacterized protein</fullName>
    </submittedName>
</protein>
<dbReference type="Proteomes" id="UP000821845">
    <property type="component" value="Chromosome 8"/>
</dbReference>
<keyword evidence="2" id="KW-1185">Reference proteome</keyword>
<gene>
    <name evidence="1" type="ORF">HPB50_005958</name>
</gene>
<dbReference type="EMBL" id="CM023488">
    <property type="protein sequence ID" value="KAH6923764.1"/>
    <property type="molecule type" value="Genomic_DNA"/>
</dbReference>
<accession>A0ACB7RQP1</accession>
<comment type="caution">
    <text evidence="1">The sequence shown here is derived from an EMBL/GenBank/DDBJ whole genome shotgun (WGS) entry which is preliminary data.</text>
</comment>
<sequence length="136" mass="14445">MAAGPSEPELAWPLPTHGAAMAEAVSAESESRIVTDAAVVTERASSEAITLEANASNRQTSAARPSSTAAARSRPPRLTGRALVPDQVFLVWAILALFMMIGLVGLASFYIFLQSNHLFSLPAELARQRNATRAKV</sequence>